<evidence type="ECO:0000256" key="7">
    <source>
        <dbReference type="ARBA" id="ARBA00023015"/>
    </source>
</evidence>
<organism evidence="13 14">
    <name type="scientific">Batillaria attramentaria</name>
    <dbReference type="NCBI Taxonomy" id="370345"/>
    <lineage>
        <taxon>Eukaryota</taxon>
        <taxon>Metazoa</taxon>
        <taxon>Spiralia</taxon>
        <taxon>Lophotrochozoa</taxon>
        <taxon>Mollusca</taxon>
        <taxon>Gastropoda</taxon>
        <taxon>Caenogastropoda</taxon>
        <taxon>Sorbeoconcha</taxon>
        <taxon>Cerithioidea</taxon>
        <taxon>Batillariidae</taxon>
        <taxon>Batillaria</taxon>
    </lineage>
</organism>
<dbReference type="SMART" id="SM00355">
    <property type="entry name" value="ZnF_C2H2"/>
    <property type="match status" value="3"/>
</dbReference>
<gene>
    <name evidence="13" type="ORF">BaRGS_00024359</name>
</gene>
<keyword evidence="4" id="KW-0677">Repeat</keyword>
<dbReference type="Gene3D" id="3.30.160.60">
    <property type="entry name" value="Classic Zinc Finger"/>
    <property type="match status" value="3"/>
</dbReference>
<dbReference type="PROSITE" id="PS50157">
    <property type="entry name" value="ZINC_FINGER_C2H2_2"/>
    <property type="match status" value="3"/>
</dbReference>
<dbReference type="SUPFAM" id="SSF57667">
    <property type="entry name" value="beta-beta-alpha zinc fingers"/>
    <property type="match status" value="2"/>
</dbReference>
<comment type="subcellular location">
    <subcellularLocation>
        <location evidence="1">Nucleus</location>
    </subcellularLocation>
</comment>
<dbReference type="PANTHER" id="PTHR14196:SF0">
    <property type="entry name" value="PROTEIN BOWEL"/>
    <property type="match status" value="1"/>
</dbReference>
<dbReference type="InterPro" id="IPR013087">
    <property type="entry name" value="Znf_C2H2_type"/>
</dbReference>
<dbReference type="Pfam" id="PF00096">
    <property type="entry name" value="zf-C2H2"/>
    <property type="match status" value="3"/>
</dbReference>
<protein>
    <recommendedName>
        <fullName evidence="12">C2H2-type domain-containing protein</fullName>
    </recommendedName>
</protein>
<evidence type="ECO:0000256" key="8">
    <source>
        <dbReference type="ARBA" id="ARBA00023163"/>
    </source>
</evidence>
<dbReference type="FunFam" id="3.30.160.60:FF:000958">
    <property type="entry name" value="Odd skipped"/>
    <property type="match status" value="1"/>
</dbReference>
<feature type="region of interest" description="Disordered" evidence="11">
    <location>
        <begin position="136"/>
        <end position="183"/>
    </location>
</feature>
<dbReference type="GO" id="GO:0005634">
    <property type="term" value="C:nucleus"/>
    <property type="evidence" value="ECO:0007669"/>
    <property type="project" value="UniProtKB-SubCell"/>
</dbReference>
<evidence type="ECO:0000256" key="9">
    <source>
        <dbReference type="ARBA" id="ARBA00023242"/>
    </source>
</evidence>
<keyword evidence="8" id="KW-0804">Transcription</keyword>
<evidence type="ECO:0000256" key="3">
    <source>
        <dbReference type="ARBA" id="ARBA00022723"/>
    </source>
</evidence>
<dbReference type="Proteomes" id="UP001519460">
    <property type="component" value="Unassembled WGS sequence"/>
</dbReference>
<feature type="compositionally biased region" description="Low complexity" evidence="11">
    <location>
        <begin position="143"/>
        <end position="172"/>
    </location>
</feature>
<dbReference type="GO" id="GO:0008270">
    <property type="term" value="F:zinc ion binding"/>
    <property type="evidence" value="ECO:0007669"/>
    <property type="project" value="UniProtKB-KW"/>
</dbReference>
<accession>A0ABD0KB96</accession>
<evidence type="ECO:0000256" key="11">
    <source>
        <dbReference type="SAM" id="MobiDB-lite"/>
    </source>
</evidence>
<reference evidence="13 14" key="1">
    <citation type="journal article" date="2023" name="Sci. Data">
        <title>Genome assembly of the Korean intertidal mud-creeper Batillaria attramentaria.</title>
        <authorList>
            <person name="Patra A.K."/>
            <person name="Ho P.T."/>
            <person name="Jun S."/>
            <person name="Lee S.J."/>
            <person name="Kim Y."/>
            <person name="Won Y.J."/>
        </authorList>
    </citation>
    <scope>NUCLEOTIDE SEQUENCE [LARGE SCALE GENOMIC DNA]</scope>
    <source>
        <strain evidence="13">Wonlab-2016</strain>
    </source>
</reference>
<evidence type="ECO:0000256" key="1">
    <source>
        <dbReference type="ARBA" id="ARBA00004123"/>
    </source>
</evidence>
<dbReference type="PANTHER" id="PTHR14196">
    <property type="entry name" value="ODD-SKIPPED - RELATED"/>
    <property type="match status" value="1"/>
</dbReference>
<keyword evidence="5 10" id="KW-0863">Zinc-finger</keyword>
<feature type="domain" description="C2H2-type" evidence="12">
    <location>
        <begin position="326"/>
        <end position="353"/>
    </location>
</feature>
<dbReference type="EMBL" id="JACVVK020000211">
    <property type="protein sequence ID" value="KAK7484354.1"/>
    <property type="molecule type" value="Genomic_DNA"/>
</dbReference>
<feature type="domain" description="C2H2-type" evidence="12">
    <location>
        <begin position="298"/>
        <end position="325"/>
    </location>
</feature>
<comment type="caution">
    <text evidence="13">The sequence shown here is derived from an EMBL/GenBank/DDBJ whole genome shotgun (WGS) entry which is preliminary data.</text>
</comment>
<evidence type="ECO:0000256" key="4">
    <source>
        <dbReference type="ARBA" id="ARBA00022737"/>
    </source>
</evidence>
<evidence type="ECO:0000256" key="6">
    <source>
        <dbReference type="ARBA" id="ARBA00022833"/>
    </source>
</evidence>
<sequence>SITSQILRDTQEEEAVVVLQAADSDDINVLAFPITRSQYGATTSMYSALRQAYDAARGGQGFLGGGGVADLGGIYPLSAYLAFNPIHLSPWADAVTAAAAYGGSLNPSGCSPYIGVSPSSSSFPSTMLDASTAASLLRTPRESSAPPSLSPSPLSLSSASPRDESSPSCSPPEAQCGGGGSGAPLVWPGLETPLCRRADRLDSDGESPRDRTPPKQKFDFSRLAESATRDIDVISAHAQDEGGREAQVFSHAALAFSLRRYVGWNQLYDFRLPSATGASPDHLEKVKIRRPRRAKKEFICKFCKRHFTKSYNLLIHERTHTDERPFPCDVCGKAFRRQDHLRDHRYIHSKEKPFKCTVCGKGFCQSRTLAVHKATHVPAPQ</sequence>
<evidence type="ECO:0000259" key="12">
    <source>
        <dbReference type="PROSITE" id="PS50157"/>
    </source>
</evidence>
<dbReference type="FunFam" id="3.30.160.60:FF:000254">
    <property type="entry name" value="Odd-skipped related transciption factor 1"/>
    <property type="match status" value="1"/>
</dbReference>
<keyword evidence="6" id="KW-0862">Zinc</keyword>
<dbReference type="FunFam" id="3.30.160.60:FF:000311">
    <property type="entry name" value="protein odd-skipped-related 2 isoform X1"/>
    <property type="match status" value="1"/>
</dbReference>
<name>A0ABD0KB96_9CAEN</name>
<keyword evidence="7" id="KW-0805">Transcription regulation</keyword>
<evidence type="ECO:0000256" key="5">
    <source>
        <dbReference type="ARBA" id="ARBA00022771"/>
    </source>
</evidence>
<keyword evidence="14" id="KW-1185">Reference proteome</keyword>
<keyword evidence="9" id="KW-0539">Nucleus</keyword>
<dbReference type="InterPro" id="IPR036236">
    <property type="entry name" value="Znf_C2H2_sf"/>
</dbReference>
<proteinExistence type="predicted"/>
<keyword evidence="3" id="KW-0479">Metal-binding</keyword>
<feature type="region of interest" description="Disordered" evidence="11">
    <location>
        <begin position="199"/>
        <end position="218"/>
    </location>
</feature>
<feature type="domain" description="C2H2-type" evidence="12">
    <location>
        <begin position="354"/>
        <end position="381"/>
    </location>
</feature>
<feature type="non-terminal residue" evidence="13">
    <location>
        <position position="1"/>
    </location>
</feature>
<feature type="non-terminal residue" evidence="13">
    <location>
        <position position="381"/>
    </location>
</feature>
<dbReference type="InterPro" id="IPR050717">
    <property type="entry name" value="C2H2-ZF_Transcription_Reg"/>
</dbReference>
<keyword evidence="2" id="KW-0217">Developmental protein</keyword>
<dbReference type="PROSITE" id="PS00028">
    <property type="entry name" value="ZINC_FINGER_C2H2_1"/>
    <property type="match status" value="3"/>
</dbReference>
<evidence type="ECO:0000313" key="13">
    <source>
        <dbReference type="EMBL" id="KAK7484354.1"/>
    </source>
</evidence>
<evidence type="ECO:0000256" key="2">
    <source>
        <dbReference type="ARBA" id="ARBA00022473"/>
    </source>
</evidence>
<evidence type="ECO:0000256" key="10">
    <source>
        <dbReference type="PROSITE-ProRule" id="PRU00042"/>
    </source>
</evidence>
<dbReference type="AlphaFoldDB" id="A0ABD0KB96"/>
<evidence type="ECO:0000313" key="14">
    <source>
        <dbReference type="Proteomes" id="UP001519460"/>
    </source>
</evidence>